<evidence type="ECO:0000259" key="3">
    <source>
        <dbReference type="Pfam" id="PF01551"/>
    </source>
</evidence>
<keyword evidence="2" id="KW-1133">Transmembrane helix</keyword>
<name>A0AAC8Q9M8_9BACT</name>
<organism evidence="4 5">
    <name type="scientific">Archangium gephyra</name>
    <dbReference type="NCBI Taxonomy" id="48"/>
    <lineage>
        <taxon>Bacteria</taxon>
        <taxon>Pseudomonadati</taxon>
        <taxon>Myxococcota</taxon>
        <taxon>Myxococcia</taxon>
        <taxon>Myxococcales</taxon>
        <taxon>Cystobacterineae</taxon>
        <taxon>Archangiaceae</taxon>
        <taxon>Archangium</taxon>
    </lineage>
</organism>
<dbReference type="AlphaFoldDB" id="A0AAC8Q9M8"/>
<dbReference type="InterPro" id="IPR016047">
    <property type="entry name" value="M23ase_b-sheet_dom"/>
</dbReference>
<sequence>MRPPLPTLGPQPKKSPVGPVMVVSLLLGLSAGGVWWWKQRLASETPPATTEQQLTAPVAMGSGEAGATAATPSATGPSAPPPSATAPSAAAPIAAAPSDPLTAAGLSRATIRIDGPMETAVTAAAGPEVGPALAQVVTRTLVWWVDVPGDLRRGDTLDILYQVRPNEEPLVYAVRFTSNKTGQTHRAYRFQPEGDKNPRYYLPSGEELELRLENSPLEDYEQVTSLLRDGRRHKGVDFKTPVGTPVKAPFTGIVRRKNWSFRFNGNCIELEEIGGKHRRALFLHMDELPRSLKVGDRFNVGTMLGRSGNSGRSFAPHLHYQLEAGDERVLDPYESHRTYRRSLAAGQRAAFDAEVRRQDGLLGTTVAGG</sequence>
<protein>
    <submittedName>
        <fullName evidence="4">M23 peptidase domain protein</fullName>
    </submittedName>
</protein>
<dbReference type="KEGG" id="age:AA314_05057"/>
<dbReference type="InterPro" id="IPR050570">
    <property type="entry name" value="Cell_wall_metabolism_enzyme"/>
</dbReference>
<dbReference type="Gene3D" id="3.10.450.350">
    <property type="match status" value="1"/>
</dbReference>
<dbReference type="Pfam" id="PF01551">
    <property type="entry name" value="Peptidase_M23"/>
    <property type="match status" value="1"/>
</dbReference>
<proteinExistence type="predicted"/>
<evidence type="ECO:0000256" key="1">
    <source>
        <dbReference type="SAM" id="MobiDB-lite"/>
    </source>
</evidence>
<dbReference type="CDD" id="cd12797">
    <property type="entry name" value="M23_peptidase"/>
    <property type="match status" value="1"/>
</dbReference>
<reference evidence="4 5" key="1">
    <citation type="submission" date="2015-05" db="EMBL/GenBank/DDBJ databases">
        <title>Genome assembly of Archangium gephyra DSM 2261.</title>
        <authorList>
            <person name="Sharma G."/>
            <person name="Subramanian S."/>
        </authorList>
    </citation>
    <scope>NUCLEOTIDE SEQUENCE [LARGE SCALE GENOMIC DNA]</scope>
    <source>
        <strain evidence="4 5">DSM 2261</strain>
    </source>
</reference>
<dbReference type="Proteomes" id="UP000035579">
    <property type="component" value="Chromosome"/>
</dbReference>
<evidence type="ECO:0000256" key="2">
    <source>
        <dbReference type="SAM" id="Phobius"/>
    </source>
</evidence>
<feature type="region of interest" description="Disordered" evidence="1">
    <location>
        <begin position="61"/>
        <end position="92"/>
    </location>
</feature>
<accession>A0AAC8Q9M8</accession>
<dbReference type="Gene3D" id="2.70.70.10">
    <property type="entry name" value="Glucose Permease (Domain IIA)"/>
    <property type="match status" value="1"/>
</dbReference>
<dbReference type="PANTHER" id="PTHR21666">
    <property type="entry name" value="PEPTIDASE-RELATED"/>
    <property type="match status" value="1"/>
</dbReference>
<feature type="domain" description="M23ase beta-sheet core" evidence="3">
    <location>
        <begin position="232"/>
        <end position="328"/>
    </location>
</feature>
<gene>
    <name evidence="4" type="ORF">AA314_05057</name>
</gene>
<keyword evidence="2" id="KW-0472">Membrane</keyword>
<dbReference type="GO" id="GO:0004222">
    <property type="term" value="F:metalloendopeptidase activity"/>
    <property type="evidence" value="ECO:0007669"/>
    <property type="project" value="TreeGrafter"/>
</dbReference>
<dbReference type="PANTHER" id="PTHR21666:SF270">
    <property type="entry name" value="MUREIN HYDROLASE ACTIVATOR ENVC"/>
    <property type="match status" value="1"/>
</dbReference>
<keyword evidence="2" id="KW-0812">Transmembrane</keyword>
<feature type="transmembrane region" description="Helical" evidence="2">
    <location>
        <begin position="20"/>
        <end position="37"/>
    </location>
</feature>
<dbReference type="InterPro" id="IPR011055">
    <property type="entry name" value="Dup_hybrid_motif"/>
</dbReference>
<dbReference type="EMBL" id="CP011509">
    <property type="protein sequence ID" value="AKJ03431.1"/>
    <property type="molecule type" value="Genomic_DNA"/>
</dbReference>
<evidence type="ECO:0000313" key="4">
    <source>
        <dbReference type="EMBL" id="AKJ03431.1"/>
    </source>
</evidence>
<feature type="compositionally biased region" description="Low complexity" evidence="1">
    <location>
        <begin position="61"/>
        <end position="77"/>
    </location>
</feature>
<evidence type="ECO:0000313" key="5">
    <source>
        <dbReference type="Proteomes" id="UP000035579"/>
    </source>
</evidence>
<dbReference type="SUPFAM" id="SSF51261">
    <property type="entry name" value="Duplicated hybrid motif"/>
    <property type="match status" value="1"/>
</dbReference>